<protein>
    <submittedName>
        <fullName evidence="3">Uncharacterized protein</fullName>
    </submittedName>
</protein>
<evidence type="ECO:0000256" key="1">
    <source>
        <dbReference type="ARBA" id="ARBA00023054"/>
    </source>
</evidence>
<sequence length="253" mass="28080">MSKKLQINSSAKVTPAERTEARTKKTLKKSVLAENKGVQDRIQRDLSGPRTYRKGEEPSDQTVHQALVQKAALYDQLRKRKLNGADALSTKKEHLLVDFDAKYLAASSSSSSSSSSDSNDSSSESDDDDPMEEFIDEFGRTRTLPRSLIPLELRPAGASPPTQPAGDTTTPSGMGGLHTQCSDTPRLNSVDIHRIREGGGGDSDIDLPTYYDYRGENRNLGAAHFRLSMDETTRKQQLRELKRLRKEYDSTAY</sequence>
<dbReference type="STRING" id="215637.A0A4Q0A049"/>
<name>A0A4Q0A049_9FUNG</name>
<feature type="compositionally biased region" description="Low complexity" evidence="2">
    <location>
        <begin position="107"/>
        <end position="122"/>
    </location>
</feature>
<feature type="region of interest" description="Disordered" evidence="2">
    <location>
        <begin position="1"/>
        <end position="63"/>
    </location>
</feature>
<feature type="compositionally biased region" description="Acidic residues" evidence="2">
    <location>
        <begin position="123"/>
        <end position="132"/>
    </location>
</feature>
<dbReference type="GO" id="GO:0005634">
    <property type="term" value="C:nucleus"/>
    <property type="evidence" value="ECO:0007669"/>
    <property type="project" value="TreeGrafter"/>
</dbReference>
<evidence type="ECO:0000256" key="2">
    <source>
        <dbReference type="SAM" id="MobiDB-lite"/>
    </source>
</evidence>
<feature type="region of interest" description="Disordered" evidence="2">
    <location>
        <begin position="106"/>
        <end position="132"/>
    </location>
</feature>
<keyword evidence="4" id="KW-1185">Reference proteome</keyword>
<reference evidence="4" key="1">
    <citation type="journal article" date="2018" name="Nat. Microbiol.">
        <title>Leveraging single-cell genomics to expand the fungal tree of life.</title>
        <authorList>
            <person name="Ahrendt S.R."/>
            <person name="Quandt C.A."/>
            <person name="Ciobanu D."/>
            <person name="Clum A."/>
            <person name="Salamov A."/>
            <person name="Andreopoulos B."/>
            <person name="Cheng J.F."/>
            <person name="Woyke T."/>
            <person name="Pelin A."/>
            <person name="Henrissat B."/>
            <person name="Reynolds N.K."/>
            <person name="Benny G.L."/>
            <person name="Smith M.E."/>
            <person name="James T.Y."/>
            <person name="Grigoriev I.V."/>
        </authorList>
    </citation>
    <scope>NUCLEOTIDE SEQUENCE [LARGE SCALE GENOMIC DNA]</scope>
    <source>
        <strain evidence="4">RSA 468</strain>
    </source>
</reference>
<dbReference type="PANTHER" id="PTHR15885">
    <property type="entry name" value="COILED-COIL DOMAIN-CONTAINING PROTEIN 174"/>
    <property type="match status" value="1"/>
</dbReference>
<feature type="region of interest" description="Disordered" evidence="2">
    <location>
        <begin position="154"/>
        <end position="173"/>
    </location>
</feature>
<dbReference type="Proteomes" id="UP000268162">
    <property type="component" value="Unassembled WGS sequence"/>
</dbReference>
<organism evidence="3 4">
    <name type="scientific">Dimargaris cristalligena</name>
    <dbReference type="NCBI Taxonomy" id="215637"/>
    <lineage>
        <taxon>Eukaryota</taxon>
        <taxon>Fungi</taxon>
        <taxon>Fungi incertae sedis</taxon>
        <taxon>Zoopagomycota</taxon>
        <taxon>Kickxellomycotina</taxon>
        <taxon>Dimargaritomycetes</taxon>
        <taxon>Dimargaritales</taxon>
        <taxon>Dimargaritaceae</taxon>
        <taxon>Dimargaris</taxon>
    </lineage>
</organism>
<proteinExistence type="predicted"/>
<dbReference type="Pfam" id="PF13300">
    <property type="entry name" value="DUF4078"/>
    <property type="match status" value="1"/>
</dbReference>
<dbReference type="AlphaFoldDB" id="A0A4Q0A049"/>
<keyword evidence="1" id="KW-0175">Coiled coil</keyword>
<evidence type="ECO:0000313" key="4">
    <source>
        <dbReference type="Proteomes" id="UP000268162"/>
    </source>
</evidence>
<dbReference type="EMBL" id="ML002274">
    <property type="protein sequence ID" value="RKP39393.1"/>
    <property type="molecule type" value="Genomic_DNA"/>
</dbReference>
<accession>A0A4Q0A049</accession>
<dbReference type="InterPro" id="IPR025066">
    <property type="entry name" value="CCDC174-like"/>
</dbReference>
<feature type="compositionally biased region" description="Polar residues" evidence="2">
    <location>
        <begin position="1"/>
        <end position="12"/>
    </location>
</feature>
<gene>
    <name evidence="3" type="ORF">BJ085DRAFT_33780</name>
</gene>
<dbReference type="PANTHER" id="PTHR15885:SF1">
    <property type="entry name" value="COILED-COIL DOMAIN-CONTAINING PROTEIN 174"/>
    <property type="match status" value="1"/>
</dbReference>
<evidence type="ECO:0000313" key="3">
    <source>
        <dbReference type="EMBL" id="RKP39393.1"/>
    </source>
</evidence>